<evidence type="ECO:0000313" key="1">
    <source>
        <dbReference type="EMBL" id="GAX85755.1"/>
    </source>
</evidence>
<proteinExistence type="predicted"/>
<protein>
    <submittedName>
        <fullName evidence="1">Uncharacterized protein</fullName>
    </submittedName>
</protein>
<evidence type="ECO:0000313" key="2">
    <source>
        <dbReference type="Proteomes" id="UP000232323"/>
    </source>
</evidence>
<gene>
    <name evidence="1" type="ORF">CEUSTIGMA_g13170.t1</name>
</gene>
<dbReference type="OrthoDB" id="536556at2759"/>
<organism evidence="1 2">
    <name type="scientific">Chlamydomonas eustigma</name>
    <dbReference type="NCBI Taxonomy" id="1157962"/>
    <lineage>
        <taxon>Eukaryota</taxon>
        <taxon>Viridiplantae</taxon>
        <taxon>Chlorophyta</taxon>
        <taxon>core chlorophytes</taxon>
        <taxon>Chlorophyceae</taxon>
        <taxon>CS clade</taxon>
        <taxon>Chlamydomonadales</taxon>
        <taxon>Chlamydomonadaceae</taxon>
        <taxon>Chlamydomonas</taxon>
    </lineage>
</organism>
<dbReference type="AlphaFoldDB" id="A0A250XRS5"/>
<reference evidence="1 2" key="1">
    <citation type="submission" date="2017-08" db="EMBL/GenBank/DDBJ databases">
        <title>Acidophilic green algal genome provides insights into adaptation to an acidic environment.</title>
        <authorList>
            <person name="Hirooka S."/>
            <person name="Hirose Y."/>
            <person name="Kanesaki Y."/>
            <person name="Higuchi S."/>
            <person name="Fujiwara T."/>
            <person name="Onuma R."/>
            <person name="Era A."/>
            <person name="Ohbayashi R."/>
            <person name="Uzuka A."/>
            <person name="Nozaki H."/>
            <person name="Yoshikawa H."/>
            <person name="Miyagishima S.Y."/>
        </authorList>
    </citation>
    <scope>NUCLEOTIDE SEQUENCE [LARGE SCALE GENOMIC DNA]</scope>
    <source>
        <strain evidence="1 2">NIES-2499</strain>
    </source>
</reference>
<comment type="caution">
    <text evidence="1">The sequence shown here is derived from an EMBL/GenBank/DDBJ whole genome shotgun (WGS) entry which is preliminary data.</text>
</comment>
<name>A0A250XRS5_9CHLO</name>
<dbReference type="Proteomes" id="UP000232323">
    <property type="component" value="Unassembled WGS sequence"/>
</dbReference>
<keyword evidence="2" id="KW-1185">Reference proteome</keyword>
<sequence length="174" mass="19729">MQPSTSYSSTVDAKAKTEADEEAAKFDEFLQTAELRDFLSLLEKGNYKEHDLDAARQKVGFRRSPDGRVMLKARDGQWFMIKNDMQSPGFILLRGESDGHIYFLPADESGRLMQIDLSDDAVVSQLFGSGAWQDVIEEVKIEEEGVVTPLVLPELDFRVTETLMEGIEEREMEM</sequence>
<dbReference type="EMBL" id="BEGY01000189">
    <property type="protein sequence ID" value="GAX85755.1"/>
    <property type="molecule type" value="Genomic_DNA"/>
</dbReference>
<accession>A0A250XRS5</accession>